<dbReference type="Gene3D" id="1.10.287.1060">
    <property type="entry name" value="ESAT-6-like"/>
    <property type="match status" value="1"/>
</dbReference>
<evidence type="ECO:0008006" key="3">
    <source>
        <dbReference type="Google" id="ProtNLM"/>
    </source>
</evidence>
<dbReference type="InterPro" id="IPR036689">
    <property type="entry name" value="ESAT-6-like_sf"/>
</dbReference>
<dbReference type="Proteomes" id="UP001240150">
    <property type="component" value="Chromosome"/>
</dbReference>
<protein>
    <recommendedName>
        <fullName evidence="3">PE domain-containing protein</fullName>
    </recommendedName>
</protein>
<reference evidence="1 2" key="1">
    <citation type="submission" date="2023-06" db="EMBL/GenBank/DDBJ databases">
        <authorList>
            <person name="Yushchuk O."/>
            <person name="Binda E."/>
            <person name="Ruckert-Reed C."/>
            <person name="Fedorenko V."/>
            <person name="Kalinowski J."/>
            <person name="Marinelli F."/>
        </authorList>
    </citation>
    <scope>NUCLEOTIDE SEQUENCE [LARGE SCALE GENOMIC DNA]</scope>
    <source>
        <strain evidence="1 2">NRRL 3884</strain>
    </source>
</reference>
<proteinExistence type="predicted"/>
<dbReference type="RefSeq" id="WP_284919889.1">
    <property type="nucleotide sequence ID" value="NZ_CP126980.1"/>
</dbReference>
<keyword evidence="2" id="KW-1185">Reference proteome</keyword>
<name>A0ABY8WM58_9ACTN</name>
<dbReference type="EMBL" id="CP126980">
    <property type="protein sequence ID" value="WIM98507.1"/>
    <property type="molecule type" value="Genomic_DNA"/>
</dbReference>
<evidence type="ECO:0000313" key="1">
    <source>
        <dbReference type="EMBL" id="WIM98507.1"/>
    </source>
</evidence>
<evidence type="ECO:0000313" key="2">
    <source>
        <dbReference type="Proteomes" id="UP001240150"/>
    </source>
</evidence>
<gene>
    <name evidence="1" type="ORF">ACTOB_002108</name>
</gene>
<dbReference type="SUPFAM" id="SSF140453">
    <property type="entry name" value="EsxAB dimer-like"/>
    <property type="match status" value="1"/>
</dbReference>
<sequence length="119" mass="11605">MTERLRLDPESVAAAGRDLAGVAQRMADDVARLEREVGGSSNPWGGDEAGGVFAVAYRAVVATALDALGSYTEQVGFAATSLVMEARAVAAEDAAAALSLSGGALGAAARGAAAPGGAG</sequence>
<organism evidence="1 2">
    <name type="scientific">Actinoplanes oblitus</name>
    <dbReference type="NCBI Taxonomy" id="3040509"/>
    <lineage>
        <taxon>Bacteria</taxon>
        <taxon>Bacillati</taxon>
        <taxon>Actinomycetota</taxon>
        <taxon>Actinomycetes</taxon>
        <taxon>Micromonosporales</taxon>
        <taxon>Micromonosporaceae</taxon>
        <taxon>Actinoplanes</taxon>
    </lineage>
</organism>
<accession>A0ABY8WM58</accession>